<name>A0A5S9XVQ1_ARATH</name>
<feature type="transmembrane region" description="Helical" evidence="6">
    <location>
        <begin position="206"/>
        <end position="227"/>
    </location>
</feature>
<accession>A0A5S9XVQ1</accession>
<dbReference type="AlphaFoldDB" id="A0A5S9XVQ1"/>
<dbReference type="GO" id="GO:0016020">
    <property type="term" value="C:membrane"/>
    <property type="evidence" value="ECO:0007669"/>
    <property type="project" value="UniProtKB-SubCell"/>
</dbReference>
<dbReference type="InterPro" id="IPR037185">
    <property type="entry name" value="EmrE-like"/>
</dbReference>
<evidence type="ECO:0000259" key="7">
    <source>
        <dbReference type="Pfam" id="PF00892"/>
    </source>
</evidence>
<evidence type="ECO:0000313" key="9">
    <source>
        <dbReference type="Proteomes" id="UP000434276"/>
    </source>
</evidence>
<dbReference type="InterPro" id="IPR030184">
    <property type="entry name" value="WAT1-related"/>
</dbReference>
<evidence type="ECO:0000256" key="6">
    <source>
        <dbReference type="RuleBase" id="RU363077"/>
    </source>
</evidence>
<feature type="transmembrane region" description="Helical" evidence="6">
    <location>
        <begin position="131"/>
        <end position="154"/>
    </location>
</feature>
<feature type="transmembrane region" description="Helical" evidence="6">
    <location>
        <begin position="100"/>
        <end position="119"/>
    </location>
</feature>
<feature type="transmembrane region" description="Helical" evidence="6">
    <location>
        <begin position="7"/>
        <end position="24"/>
    </location>
</feature>
<keyword evidence="3 6" id="KW-0812">Transmembrane</keyword>
<proteinExistence type="inferred from homology"/>
<feature type="transmembrane region" description="Helical" evidence="6">
    <location>
        <begin position="174"/>
        <end position="194"/>
    </location>
</feature>
<organism evidence="8 9">
    <name type="scientific">Arabidopsis thaliana</name>
    <name type="common">Mouse-ear cress</name>
    <dbReference type="NCBI Taxonomy" id="3702"/>
    <lineage>
        <taxon>Eukaryota</taxon>
        <taxon>Viridiplantae</taxon>
        <taxon>Streptophyta</taxon>
        <taxon>Embryophyta</taxon>
        <taxon>Tracheophyta</taxon>
        <taxon>Spermatophyta</taxon>
        <taxon>Magnoliopsida</taxon>
        <taxon>eudicotyledons</taxon>
        <taxon>Gunneridae</taxon>
        <taxon>Pentapetalae</taxon>
        <taxon>rosids</taxon>
        <taxon>malvids</taxon>
        <taxon>Brassicales</taxon>
        <taxon>Brassicaceae</taxon>
        <taxon>Camelineae</taxon>
        <taxon>Arabidopsis</taxon>
    </lineage>
</organism>
<evidence type="ECO:0000256" key="5">
    <source>
        <dbReference type="ARBA" id="ARBA00023136"/>
    </source>
</evidence>
<dbReference type="Proteomes" id="UP000434276">
    <property type="component" value="Unassembled WGS sequence"/>
</dbReference>
<dbReference type="PANTHER" id="PTHR31218">
    <property type="entry name" value="WAT1-RELATED PROTEIN"/>
    <property type="match status" value="1"/>
</dbReference>
<dbReference type="ExpressionAtlas" id="A0A5S9XVQ1">
    <property type="expression patterns" value="baseline and differential"/>
</dbReference>
<dbReference type="OrthoDB" id="1728340at2759"/>
<feature type="transmembrane region" description="Helical" evidence="6">
    <location>
        <begin position="36"/>
        <end position="56"/>
    </location>
</feature>
<sequence>MNNILPVVAAVSIQIGLSIMSVIAKYALDYGLSPRIFVAARLVIAASILSPLALVFERNTRPHMTKRIFAQIVIMSIFEPLLEQNLYYTGMQLTTPTFTSGMFNLLPAITFVMACIFRLEKVAIHSHRGKAKVLGTCVAVAGAMLMTFWRGQVIPLPWTSLLHAKKIHRHDEDILRGGLMLVCSCLSWSFYVILQAKVVVSYPAKLSLTALICIIWAIGSTVTALIWEGNKLKALKLHPNVTVLASLYGGCFSATTVYVVGWMAQKKGPVFVSIFNPINLIATAVISSVVLSEQMFVGR</sequence>
<keyword evidence="4 6" id="KW-1133">Transmembrane helix</keyword>
<reference evidence="8 9" key="1">
    <citation type="submission" date="2019-12" db="EMBL/GenBank/DDBJ databases">
        <authorList>
            <person name="Jiao W.-B."/>
            <person name="Schneeberger K."/>
        </authorList>
    </citation>
    <scope>NUCLEOTIDE SEQUENCE [LARGE SCALE GENOMIC DNA]</scope>
    <source>
        <strain evidence="9">cv. C24</strain>
    </source>
</reference>
<dbReference type="SUPFAM" id="SSF103481">
    <property type="entry name" value="Multidrug resistance efflux transporter EmrE"/>
    <property type="match status" value="1"/>
</dbReference>
<evidence type="ECO:0000256" key="3">
    <source>
        <dbReference type="ARBA" id="ARBA00022692"/>
    </source>
</evidence>
<evidence type="ECO:0000256" key="1">
    <source>
        <dbReference type="ARBA" id="ARBA00004141"/>
    </source>
</evidence>
<dbReference type="EMBL" id="CACSHJ010000095">
    <property type="protein sequence ID" value="CAA0396415.1"/>
    <property type="molecule type" value="Genomic_DNA"/>
</dbReference>
<comment type="subcellular location">
    <subcellularLocation>
        <location evidence="1 6">Membrane</location>
        <topology evidence="1 6">Multi-pass membrane protein</topology>
    </subcellularLocation>
</comment>
<evidence type="ECO:0000256" key="2">
    <source>
        <dbReference type="ARBA" id="ARBA00007635"/>
    </source>
</evidence>
<keyword evidence="5 6" id="KW-0472">Membrane</keyword>
<gene>
    <name evidence="8" type="ORF">C24_LOCUS19141</name>
</gene>
<dbReference type="InterPro" id="IPR000620">
    <property type="entry name" value="EamA_dom"/>
</dbReference>
<dbReference type="Pfam" id="PF00892">
    <property type="entry name" value="EamA"/>
    <property type="match status" value="1"/>
</dbReference>
<feature type="transmembrane region" description="Helical" evidence="6">
    <location>
        <begin position="247"/>
        <end position="264"/>
    </location>
</feature>
<comment type="similarity">
    <text evidence="2 6">Belongs to the drug/metabolite transporter (DMT) superfamily. Plant drug/metabolite exporter (P-DME) (TC 2.A.7.4) family.</text>
</comment>
<evidence type="ECO:0000313" key="8">
    <source>
        <dbReference type="EMBL" id="CAA0396415.1"/>
    </source>
</evidence>
<protein>
    <recommendedName>
        <fullName evidence="6">WAT1-related protein</fullName>
    </recommendedName>
</protein>
<dbReference type="GO" id="GO:0022857">
    <property type="term" value="F:transmembrane transporter activity"/>
    <property type="evidence" value="ECO:0007669"/>
    <property type="project" value="InterPro"/>
</dbReference>
<feature type="transmembrane region" description="Helical" evidence="6">
    <location>
        <begin position="271"/>
        <end position="291"/>
    </location>
</feature>
<evidence type="ECO:0000256" key="4">
    <source>
        <dbReference type="ARBA" id="ARBA00022989"/>
    </source>
</evidence>
<feature type="domain" description="EamA" evidence="7">
    <location>
        <begin position="10"/>
        <end position="147"/>
    </location>
</feature>
<feature type="transmembrane region" description="Helical" evidence="6">
    <location>
        <begin position="68"/>
        <end position="88"/>
    </location>
</feature>